<name>A0A1J5SZ32_9ZZZZ</name>
<sequence length="110" mass="12780">MTIKPVEFRGNALDELRSFPESARRAAGFQIDRVQRGYDPEDWKAMLSVGKGVREIRVWVEVGTFRVIYLAKLEDAVYVLHCFQKKAQKTATSDIELARNRYRELMRAKS</sequence>
<reference evidence="1" key="1">
    <citation type="submission" date="2016-10" db="EMBL/GenBank/DDBJ databases">
        <title>Sequence of Gallionella enrichment culture.</title>
        <authorList>
            <person name="Poehlein A."/>
            <person name="Muehling M."/>
            <person name="Daniel R."/>
        </authorList>
    </citation>
    <scope>NUCLEOTIDE SEQUENCE</scope>
</reference>
<evidence type="ECO:0000313" key="1">
    <source>
        <dbReference type="EMBL" id="OIR06860.1"/>
    </source>
</evidence>
<organism evidence="1">
    <name type="scientific">mine drainage metagenome</name>
    <dbReference type="NCBI Taxonomy" id="410659"/>
    <lineage>
        <taxon>unclassified sequences</taxon>
        <taxon>metagenomes</taxon>
        <taxon>ecological metagenomes</taxon>
    </lineage>
</organism>
<evidence type="ECO:0008006" key="2">
    <source>
        <dbReference type="Google" id="ProtNLM"/>
    </source>
</evidence>
<dbReference type="AlphaFoldDB" id="A0A1J5SZ32"/>
<gene>
    <name evidence="1" type="ORF">GALL_111100</name>
</gene>
<proteinExistence type="predicted"/>
<protein>
    <recommendedName>
        <fullName evidence="2">Protein containing DUF891</fullName>
    </recommendedName>
</protein>
<comment type="caution">
    <text evidence="1">The sequence shown here is derived from an EMBL/GenBank/DDBJ whole genome shotgun (WGS) entry which is preliminary data.</text>
</comment>
<dbReference type="EMBL" id="MLJW01000041">
    <property type="protein sequence ID" value="OIR06860.1"/>
    <property type="molecule type" value="Genomic_DNA"/>
</dbReference>
<accession>A0A1J5SZ32</accession>
<dbReference type="Pfam" id="PF05973">
    <property type="entry name" value="Gp49"/>
    <property type="match status" value="1"/>
</dbReference>
<dbReference type="InterPro" id="IPR009241">
    <property type="entry name" value="HigB-like"/>
</dbReference>